<evidence type="ECO:0000313" key="2">
    <source>
        <dbReference type="EMBL" id="ADJ23390.1"/>
    </source>
</evidence>
<dbReference type="KEGG" id="hdn:Hden_1582"/>
<organism evidence="1 3">
    <name type="scientific">Hyphomicrobium denitrificans (strain ATCC 51888 / DSM 1869 / NCIMB 11706 / TK 0415)</name>
    <dbReference type="NCBI Taxonomy" id="582899"/>
    <lineage>
        <taxon>Bacteria</taxon>
        <taxon>Pseudomonadati</taxon>
        <taxon>Pseudomonadota</taxon>
        <taxon>Alphaproteobacteria</taxon>
        <taxon>Hyphomicrobiales</taxon>
        <taxon>Hyphomicrobiaceae</taxon>
        <taxon>Hyphomicrobium</taxon>
    </lineage>
</organism>
<dbReference type="HOGENOM" id="CLU_2081626_0_0_5"/>
<dbReference type="STRING" id="582899.Hden_0163"/>
<dbReference type="AlphaFoldDB" id="D8JQ69"/>
<accession>D8JQ69</accession>
<dbReference type="KEGG" id="hdn:Hden_0163"/>
<proteinExistence type="predicted"/>
<dbReference type="Proteomes" id="UP000002033">
    <property type="component" value="Chromosome"/>
</dbReference>
<name>D8JQ69_HYPDA</name>
<reference evidence="3" key="2">
    <citation type="journal article" date="2011" name="J. Bacteriol.">
        <title>Genome sequences of eight morphologically diverse alphaproteobacteria.</title>
        <authorList>
            <consortium name="US DOE Joint Genome Institute"/>
            <person name="Brown P.J."/>
            <person name="Kysela D.T."/>
            <person name="Buechlein A."/>
            <person name="Hemmerich C."/>
            <person name="Brun Y.V."/>
        </authorList>
    </citation>
    <scope>NUCLEOTIDE SEQUENCE [LARGE SCALE GENOMIC DNA]</scope>
    <source>
        <strain evidence="3">ATCC 51888 / DSM 1869 / NCIB 11706 / TK 0415</strain>
    </source>
</reference>
<sequence>MATTRTELELATNVLLHFNIIAAEESPSASDSMYVIGRYRDLFNEMTLNDETYWNIGQVPAEIFEPLTQMVALTVEKAFGKAAAMPPADYARSLDEGMRILRRRLRRTVNVRSAEMPTYADDF</sequence>
<reference evidence="1" key="1">
    <citation type="submission" date="2010-06" db="EMBL/GenBank/DDBJ databases">
        <title>Complete sequence of Hyphomicrobium denitrificans ATCC 51888.</title>
        <authorList>
            <consortium name="US DOE Joint Genome Institute"/>
            <person name="Lucas S."/>
            <person name="Copeland A."/>
            <person name="Lapidus A."/>
            <person name="Cheng J.-F."/>
            <person name="Bruce D."/>
            <person name="Goodwin L."/>
            <person name="Pitluck S."/>
            <person name="Held B."/>
            <person name="Detter J.C."/>
            <person name="Han C."/>
            <person name="Tapia R."/>
            <person name="Land M."/>
            <person name="Hauser L."/>
            <person name="Kyrpides N."/>
            <person name="Ivanova N."/>
            <person name="Brown P.J.B."/>
            <person name="Brun Y.V."/>
            <person name="Woyke T."/>
        </authorList>
    </citation>
    <scope>NUCLEOTIDE SEQUENCE</scope>
    <source>
        <strain evidence="1">ATCC 51888</strain>
    </source>
</reference>
<evidence type="ECO:0000313" key="1">
    <source>
        <dbReference type="EMBL" id="ADJ21990.1"/>
    </source>
</evidence>
<keyword evidence="3" id="KW-1185">Reference proteome</keyword>
<protein>
    <submittedName>
        <fullName evidence="1">Uncharacterized protein</fullName>
    </submittedName>
</protein>
<dbReference type="EMBL" id="CP002083">
    <property type="protein sequence ID" value="ADJ23390.1"/>
    <property type="molecule type" value="Genomic_DNA"/>
</dbReference>
<gene>
    <name evidence="1" type="ordered locus">Hden_0163</name>
    <name evidence="2" type="ordered locus">Hden_1582</name>
</gene>
<dbReference type="EMBL" id="CP002083">
    <property type="protein sequence ID" value="ADJ21990.1"/>
    <property type="molecule type" value="Genomic_DNA"/>
</dbReference>
<dbReference type="RefSeq" id="WP_013214209.1">
    <property type="nucleotide sequence ID" value="NC_014313.1"/>
</dbReference>
<evidence type="ECO:0000313" key="3">
    <source>
        <dbReference type="Proteomes" id="UP000002033"/>
    </source>
</evidence>